<dbReference type="InterPro" id="IPR002469">
    <property type="entry name" value="Peptidase_S9B_N"/>
</dbReference>
<feature type="non-terminal residue" evidence="2">
    <location>
        <position position="205"/>
    </location>
</feature>
<name>A0A5J4PB31_9ZZZZ</name>
<dbReference type="PANTHER" id="PTHR11731:SF193">
    <property type="entry name" value="DIPEPTIDYL PEPTIDASE 9"/>
    <property type="match status" value="1"/>
</dbReference>
<comment type="caution">
    <text evidence="2">The sequence shown here is derived from an EMBL/GenBank/DDBJ whole genome shotgun (WGS) entry which is preliminary data.</text>
</comment>
<feature type="domain" description="Dipeptidylpeptidase IV N-terminal" evidence="1">
    <location>
        <begin position="53"/>
        <end position="199"/>
    </location>
</feature>
<dbReference type="SUPFAM" id="SSF82171">
    <property type="entry name" value="DPP6 N-terminal domain-like"/>
    <property type="match status" value="1"/>
</dbReference>
<protein>
    <recommendedName>
        <fullName evidence="1">Dipeptidylpeptidase IV N-terminal domain-containing protein</fullName>
    </recommendedName>
</protein>
<organism evidence="2">
    <name type="scientific">termite gut metagenome</name>
    <dbReference type="NCBI Taxonomy" id="433724"/>
    <lineage>
        <taxon>unclassified sequences</taxon>
        <taxon>metagenomes</taxon>
        <taxon>organismal metagenomes</taxon>
    </lineage>
</organism>
<accession>A0A5J4PB31</accession>
<dbReference type="GO" id="GO:0006508">
    <property type="term" value="P:proteolysis"/>
    <property type="evidence" value="ECO:0007669"/>
    <property type="project" value="InterPro"/>
</dbReference>
<proteinExistence type="predicted"/>
<evidence type="ECO:0000259" key="1">
    <source>
        <dbReference type="Pfam" id="PF00930"/>
    </source>
</evidence>
<reference evidence="2" key="1">
    <citation type="submission" date="2019-03" db="EMBL/GenBank/DDBJ databases">
        <title>Single cell metagenomics reveals metabolic interactions within the superorganism composed of flagellate Streblomastix strix and complex community of Bacteroidetes bacteria on its surface.</title>
        <authorList>
            <person name="Treitli S.C."/>
            <person name="Kolisko M."/>
            <person name="Husnik F."/>
            <person name="Keeling P."/>
            <person name="Hampl V."/>
        </authorList>
    </citation>
    <scope>NUCLEOTIDE SEQUENCE</scope>
    <source>
        <strain evidence="2">STM</strain>
    </source>
</reference>
<feature type="non-terminal residue" evidence="2">
    <location>
        <position position="1"/>
    </location>
</feature>
<dbReference type="Gene3D" id="2.140.10.30">
    <property type="entry name" value="Dipeptidylpeptidase IV, N-terminal domain"/>
    <property type="match status" value="1"/>
</dbReference>
<dbReference type="PANTHER" id="PTHR11731">
    <property type="entry name" value="PROTEASE FAMILY S9B,C DIPEPTIDYL-PEPTIDASE IV-RELATED"/>
    <property type="match status" value="1"/>
</dbReference>
<dbReference type="EMBL" id="SNRY01010388">
    <property type="protein sequence ID" value="KAA6305824.1"/>
    <property type="molecule type" value="Genomic_DNA"/>
</dbReference>
<dbReference type="Pfam" id="PF00930">
    <property type="entry name" value="DPPIV_N"/>
    <property type="match status" value="1"/>
</dbReference>
<dbReference type="InterPro" id="IPR050278">
    <property type="entry name" value="Serine_Prot_S9B/DPPIV"/>
</dbReference>
<dbReference type="GO" id="GO:0008239">
    <property type="term" value="F:dipeptidyl-peptidase activity"/>
    <property type="evidence" value="ECO:0007669"/>
    <property type="project" value="TreeGrafter"/>
</dbReference>
<gene>
    <name evidence="2" type="ORF">EZS27_042522</name>
</gene>
<sequence>VPTSDGEYYTRMNAEGTQIGKYAFKTGEQVEVIFDTEKARECPFKTFDGYTLSPEGTKILIRTGTAEEYRRSYAAVYYIYTIRRNLVESLSSGGAQQAPVFSPDGNMIAFVRNNNIFLVKTLFNNSESQVTEDGKPNEIINGIPDRVYEEEFGSGHALAFSPDSKMLAYIRFDESTVPSFSLQFFAGQSPNGHAYESYPGTYTYK</sequence>
<evidence type="ECO:0000313" key="2">
    <source>
        <dbReference type="EMBL" id="KAA6305824.1"/>
    </source>
</evidence>
<dbReference type="AlphaFoldDB" id="A0A5J4PB31"/>